<dbReference type="EMBL" id="BRYB01004057">
    <property type="protein sequence ID" value="GMI25003.1"/>
    <property type="molecule type" value="Genomic_DNA"/>
</dbReference>
<evidence type="ECO:0008006" key="4">
    <source>
        <dbReference type="Google" id="ProtNLM"/>
    </source>
</evidence>
<evidence type="ECO:0000313" key="3">
    <source>
        <dbReference type="Proteomes" id="UP001165060"/>
    </source>
</evidence>
<keyword evidence="3" id="KW-1185">Reference proteome</keyword>
<keyword evidence="1" id="KW-1133">Transmembrane helix</keyword>
<sequence>MAASQGCTGLGVWPYDSGDLIRVQDPYMREMLREKAKRMLISYLFGAFVIIVSFFLLGRFVIEPMLTPGPAEGECPIGAITNTTCNDRGFCDDGYAVCNCGAFGLYEGAACDKVAPAFIVGMTVLGIFLLFAINMTVMIVLGDKGAPWIFNKNGENKNLNADHGKRLKEIKKARG</sequence>
<evidence type="ECO:0000313" key="2">
    <source>
        <dbReference type="EMBL" id="GMI25003.1"/>
    </source>
</evidence>
<name>A0ABQ6MEX2_9STRA</name>
<proteinExistence type="predicted"/>
<reference evidence="2 3" key="1">
    <citation type="journal article" date="2023" name="Commun. Biol.">
        <title>Genome analysis of Parmales, the sister group of diatoms, reveals the evolutionary specialization of diatoms from phago-mixotrophs to photoautotrophs.</title>
        <authorList>
            <person name="Ban H."/>
            <person name="Sato S."/>
            <person name="Yoshikawa S."/>
            <person name="Yamada K."/>
            <person name="Nakamura Y."/>
            <person name="Ichinomiya M."/>
            <person name="Sato N."/>
            <person name="Blanc-Mathieu R."/>
            <person name="Endo H."/>
            <person name="Kuwata A."/>
            <person name="Ogata H."/>
        </authorList>
    </citation>
    <scope>NUCLEOTIDE SEQUENCE [LARGE SCALE GENOMIC DNA]</scope>
</reference>
<evidence type="ECO:0000256" key="1">
    <source>
        <dbReference type="SAM" id="Phobius"/>
    </source>
</evidence>
<accession>A0ABQ6MEX2</accession>
<gene>
    <name evidence="2" type="ORF">TeGR_g7984</name>
</gene>
<protein>
    <recommendedName>
        <fullName evidence="4">EGF-like domain-containing protein</fullName>
    </recommendedName>
</protein>
<keyword evidence="1" id="KW-0812">Transmembrane</keyword>
<keyword evidence="1" id="KW-0472">Membrane</keyword>
<feature type="transmembrane region" description="Helical" evidence="1">
    <location>
        <begin position="40"/>
        <end position="62"/>
    </location>
</feature>
<organism evidence="2 3">
    <name type="scientific">Tetraparma gracilis</name>
    <dbReference type="NCBI Taxonomy" id="2962635"/>
    <lineage>
        <taxon>Eukaryota</taxon>
        <taxon>Sar</taxon>
        <taxon>Stramenopiles</taxon>
        <taxon>Ochrophyta</taxon>
        <taxon>Bolidophyceae</taxon>
        <taxon>Parmales</taxon>
        <taxon>Triparmaceae</taxon>
        <taxon>Tetraparma</taxon>
    </lineage>
</organism>
<dbReference type="Proteomes" id="UP001165060">
    <property type="component" value="Unassembled WGS sequence"/>
</dbReference>
<feature type="transmembrane region" description="Helical" evidence="1">
    <location>
        <begin position="117"/>
        <end position="142"/>
    </location>
</feature>
<comment type="caution">
    <text evidence="2">The sequence shown here is derived from an EMBL/GenBank/DDBJ whole genome shotgun (WGS) entry which is preliminary data.</text>
</comment>